<keyword evidence="1" id="KW-0812">Transmembrane</keyword>
<organism evidence="2">
    <name type="scientific">uncultured Aureispira sp</name>
    <dbReference type="NCBI Taxonomy" id="1331704"/>
    <lineage>
        <taxon>Bacteria</taxon>
        <taxon>Pseudomonadati</taxon>
        <taxon>Bacteroidota</taxon>
        <taxon>Saprospiria</taxon>
        <taxon>Saprospirales</taxon>
        <taxon>Saprospiraceae</taxon>
        <taxon>Aureispira</taxon>
        <taxon>environmental samples</taxon>
    </lineage>
</organism>
<feature type="transmembrane region" description="Helical" evidence="1">
    <location>
        <begin position="88"/>
        <end position="109"/>
    </location>
</feature>
<dbReference type="EMBL" id="CACVAQ010000458">
    <property type="protein sequence ID" value="CAA6829060.1"/>
    <property type="molecule type" value="Genomic_DNA"/>
</dbReference>
<feature type="transmembrane region" description="Helical" evidence="1">
    <location>
        <begin position="30"/>
        <end position="49"/>
    </location>
</feature>
<evidence type="ECO:0000256" key="1">
    <source>
        <dbReference type="SAM" id="Phobius"/>
    </source>
</evidence>
<evidence type="ECO:0000313" key="2">
    <source>
        <dbReference type="EMBL" id="CAA6829060.1"/>
    </source>
</evidence>
<dbReference type="AlphaFoldDB" id="A0A6S6UK50"/>
<keyword evidence="1" id="KW-1133">Transmembrane helix</keyword>
<accession>A0A6S6UK50</accession>
<sequence>MQAAVFGGSGVLGMLGAALMAKEALTIWMVGTSCILLYSLINNAMSLFVEDYKKYLIHSVYGFMFTMIAIIAIATILSGLSVSEAGGYRMILMIVLVANFIFIAMIMTVKNLLTFIAKKDEKL</sequence>
<proteinExistence type="predicted"/>
<feature type="transmembrane region" description="Helical" evidence="1">
    <location>
        <begin position="61"/>
        <end position="82"/>
    </location>
</feature>
<name>A0A6S6UK50_9BACT</name>
<reference evidence="2" key="1">
    <citation type="submission" date="2020-01" db="EMBL/GenBank/DDBJ databases">
        <authorList>
            <person name="Meier V. D."/>
            <person name="Meier V D."/>
        </authorList>
    </citation>
    <scope>NUCLEOTIDE SEQUENCE</scope>
    <source>
        <strain evidence="2">HLG_WM_MAG_10</strain>
    </source>
</reference>
<protein>
    <submittedName>
        <fullName evidence="2">Uncharacterized protein</fullName>
    </submittedName>
</protein>
<gene>
    <name evidence="2" type="ORF">HELGO_WM57643</name>
</gene>
<keyword evidence="1" id="KW-0472">Membrane</keyword>